<organism evidence="1">
    <name type="scientific">marine metagenome</name>
    <dbReference type="NCBI Taxonomy" id="408172"/>
    <lineage>
        <taxon>unclassified sequences</taxon>
        <taxon>metagenomes</taxon>
        <taxon>ecological metagenomes</taxon>
    </lineage>
</organism>
<dbReference type="InterPro" id="IPR029032">
    <property type="entry name" value="AhpD-like"/>
</dbReference>
<dbReference type="EMBL" id="UINC01006117">
    <property type="protein sequence ID" value="SVA25592.1"/>
    <property type="molecule type" value="Genomic_DNA"/>
</dbReference>
<reference evidence="1" key="1">
    <citation type="submission" date="2018-05" db="EMBL/GenBank/DDBJ databases">
        <authorList>
            <person name="Lanie J.A."/>
            <person name="Ng W.-L."/>
            <person name="Kazmierczak K.M."/>
            <person name="Andrzejewski T.M."/>
            <person name="Davidsen T.M."/>
            <person name="Wayne K.J."/>
            <person name="Tettelin H."/>
            <person name="Glass J.I."/>
            <person name="Rusch D."/>
            <person name="Podicherti R."/>
            <person name="Tsui H.-C.T."/>
            <person name="Winkler M.E."/>
        </authorList>
    </citation>
    <scope>NUCLEOTIDE SEQUENCE</scope>
</reference>
<evidence type="ECO:0008006" key="2">
    <source>
        <dbReference type="Google" id="ProtNLM"/>
    </source>
</evidence>
<accession>A0A381UBH4</accession>
<sequence>MGTRDVIAAGSTFGLSINTQSEVPFRIRELARMRIAQLNGCGL</sequence>
<gene>
    <name evidence="1" type="ORF">METZ01_LOCUS78446</name>
</gene>
<protein>
    <recommendedName>
        <fullName evidence="2">Carboxymuconolactone decarboxylase-like domain-containing protein</fullName>
    </recommendedName>
</protein>
<dbReference type="SUPFAM" id="SSF69118">
    <property type="entry name" value="AhpD-like"/>
    <property type="match status" value="1"/>
</dbReference>
<dbReference type="AlphaFoldDB" id="A0A381UBH4"/>
<evidence type="ECO:0000313" key="1">
    <source>
        <dbReference type="EMBL" id="SVA25592.1"/>
    </source>
</evidence>
<proteinExistence type="predicted"/>
<name>A0A381UBH4_9ZZZZ</name>